<comment type="caution">
    <text evidence="2">The sequence shown here is derived from an EMBL/GenBank/DDBJ whole genome shotgun (WGS) entry which is preliminary data.</text>
</comment>
<feature type="compositionally biased region" description="Polar residues" evidence="1">
    <location>
        <begin position="373"/>
        <end position="401"/>
    </location>
</feature>
<accession>A0A2S4UE91</accession>
<dbReference type="EMBL" id="PKSL01000343">
    <property type="protein sequence ID" value="POV95464.1"/>
    <property type="molecule type" value="Genomic_DNA"/>
</dbReference>
<gene>
    <name evidence="2" type="ORF">PSTT_16233</name>
</gene>
<evidence type="ECO:0000256" key="1">
    <source>
        <dbReference type="SAM" id="MobiDB-lite"/>
    </source>
</evidence>
<protein>
    <submittedName>
        <fullName evidence="2">Uncharacterized protein</fullName>
    </submittedName>
</protein>
<keyword evidence="3" id="KW-1185">Reference proteome</keyword>
<reference evidence="2" key="1">
    <citation type="submission" date="2017-12" db="EMBL/GenBank/DDBJ databases">
        <title>Gene loss provides genomic basis for host adaptation in cereal stripe rust fungi.</title>
        <authorList>
            <person name="Xia C."/>
        </authorList>
    </citation>
    <scope>NUCLEOTIDE SEQUENCE [LARGE SCALE GENOMIC DNA]</scope>
    <source>
        <strain evidence="2">93-210</strain>
    </source>
</reference>
<feature type="region of interest" description="Disordered" evidence="1">
    <location>
        <begin position="369"/>
        <end position="401"/>
    </location>
</feature>
<sequence>VFATQAEAGKFDDHEPFIRLVMAVAIRNDREISGKALTGPLRCSILLANVWRPFVMQSKTNPSKELFAASWWTRSDKFQTMVCNPKLTSALKGFPSNKQVTELLKLAEKRAKTLIEFAGMQEVPGEESGNLSLNTSGQDGGVLFSITKQYYYHNVNDAMAEAALVAEESHELLETETVQTSRMAIHNLLNPQPSEVQIPMSVVDLFDFDGSLILNICIATTYSATVTITTAKSWFTTDINANGARTSSIEIPAGQLLQRKCFQKHAARLSQCVCGMLMQNIIPLLACTDGTYQHSLTCDALLPVHQLLLTLPPMRSWPLASLLLDNFAILLWLDSRLTNCSAYSSSVRFQADGSGSPDVCTHQQAQHPFPLQADSSGSPDVCTHQQAQHPRTTGMNITQPDPSEAVIWVPSALRPMISAMSDPLYISKVEQNIKASQQATK</sequence>
<dbReference type="VEuPathDB" id="FungiDB:PSTT_16233"/>
<dbReference type="VEuPathDB" id="FungiDB:PSHT_11126"/>
<organism evidence="2 3">
    <name type="scientific">Puccinia striiformis</name>
    <dbReference type="NCBI Taxonomy" id="27350"/>
    <lineage>
        <taxon>Eukaryota</taxon>
        <taxon>Fungi</taxon>
        <taxon>Dikarya</taxon>
        <taxon>Basidiomycota</taxon>
        <taxon>Pucciniomycotina</taxon>
        <taxon>Pucciniomycetes</taxon>
        <taxon>Pucciniales</taxon>
        <taxon>Pucciniaceae</taxon>
        <taxon>Puccinia</taxon>
    </lineage>
</organism>
<name>A0A2S4UE91_9BASI</name>
<proteinExistence type="predicted"/>
<feature type="non-terminal residue" evidence="2">
    <location>
        <position position="1"/>
    </location>
</feature>
<evidence type="ECO:0000313" key="3">
    <source>
        <dbReference type="Proteomes" id="UP000239156"/>
    </source>
</evidence>
<dbReference type="Proteomes" id="UP000239156">
    <property type="component" value="Unassembled WGS sequence"/>
</dbReference>
<evidence type="ECO:0000313" key="2">
    <source>
        <dbReference type="EMBL" id="POV95464.1"/>
    </source>
</evidence>
<dbReference type="AlphaFoldDB" id="A0A2S4UE91"/>